<reference evidence="2 3" key="1">
    <citation type="journal article" date="2009" name="J. Bacteriol.">
        <title>Genome sequence of Azotobacter vinelandii, an obligate aerobe specialized to support diverse anaerobic metabolic processes.</title>
        <authorList>
            <person name="Setubal J.C."/>
            <person name="dos Santos P."/>
            <person name="Goldman B.S."/>
            <person name="Ertesvag H."/>
            <person name="Espin G."/>
            <person name="Rubio L.M."/>
            <person name="Valla S."/>
            <person name="Almeida N.F."/>
            <person name="Balasubramanian D."/>
            <person name="Cromes L."/>
            <person name="Curatti L."/>
            <person name="Du Z."/>
            <person name="Godsy E."/>
            <person name="Goodner B."/>
            <person name="Hellner-Burris K."/>
            <person name="Hernandez J.A."/>
            <person name="Houmiel K."/>
            <person name="Imperial J."/>
            <person name="Kennedy C."/>
            <person name="Larson T.J."/>
            <person name="Latreille P."/>
            <person name="Ligon L.S."/>
            <person name="Lu J."/>
            <person name="Maerk M."/>
            <person name="Miller N.M."/>
            <person name="Norton S."/>
            <person name="O'Carroll I.P."/>
            <person name="Paulsen I."/>
            <person name="Raulfs E.C."/>
            <person name="Roemer R."/>
            <person name="Rosser J."/>
            <person name="Segura D."/>
            <person name="Slater S."/>
            <person name="Stricklin S.L."/>
            <person name="Studholme D.J."/>
            <person name="Sun J."/>
            <person name="Viana C.J."/>
            <person name="Wallin E."/>
            <person name="Wang B."/>
            <person name="Wheeler C."/>
            <person name="Zhu H."/>
            <person name="Dean D.R."/>
            <person name="Dixon R."/>
            <person name="Wood D."/>
        </authorList>
    </citation>
    <scope>NUCLEOTIDE SEQUENCE [LARGE SCALE GENOMIC DNA]</scope>
    <source>
        <strain evidence="3">DJ / ATCC BAA-1303</strain>
    </source>
</reference>
<dbReference type="GO" id="GO:0003723">
    <property type="term" value="F:RNA binding"/>
    <property type="evidence" value="ECO:0007669"/>
    <property type="project" value="UniProtKB-UniRule"/>
</dbReference>
<dbReference type="GeneID" id="88187390"/>
<feature type="binding site" evidence="1">
    <location>
        <position position="117"/>
    </location>
    <ligand>
        <name>S-adenosyl-L-methionine</name>
        <dbReference type="ChEBI" id="CHEBI:59789"/>
    </ligand>
</feature>
<keyword evidence="1" id="KW-0808">Transferase</keyword>
<dbReference type="KEGG" id="avn:Avin_45040"/>
<feature type="binding site" evidence="1">
    <location>
        <position position="163"/>
    </location>
    <ligand>
        <name>S-adenosyl-L-methionine</name>
        <dbReference type="ChEBI" id="CHEBI:59789"/>
    </ligand>
</feature>
<feature type="binding site" evidence="1">
    <location>
        <position position="99"/>
    </location>
    <ligand>
        <name>S-adenosyl-L-methionine</name>
        <dbReference type="ChEBI" id="CHEBI:59789"/>
    </ligand>
</feature>
<dbReference type="STRING" id="322710.Avin_45040"/>
<dbReference type="eggNOG" id="COG2961">
    <property type="taxonomic scope" value="Bacteria"/>
</dbReference>
<gene>
    <name evidence="1" type="primary">rlmJ</name>
    <name evidence="2" type="ordered locus">Avin_45040</name>
</gene>
<feature type="binding site" evidence="1">
    <location>
        <begin position="142"/>
        <end position="143"/>
    </location>
    <ligand>
        <name>S-adenosyl-L-methionine</name>
        <dbReference type="ChEBI" id="CHEBI:59789"/>
    </ligand>
</feature>
<evidence type="ECO:0000256" key="1">
    <source>
        <dbReference type="HAMAP-Rule" id="MF_00934"/>
    </source>
</evidence>
<keyword evidence="1" id="KW-0698">rRNA processing</keyword>
<dbReference type="HAMAP" id="MF_00934">
    <property type="entry name" value="23SrRNA_methyltr_J"/>
    <property type="match status" value="1"/>
</dbReference>
<organism evidence="2 3">
    <name type="scientific">Azotobacter vinelandii (strain DJ / ATCC BAA-1303)</name>
    <dbReference type="NCBI Taxonomy" id="322710"/>
    <lineage>
        <taxon>Bacteria</taxon>
        <taxon>Pseudomonadati</taxon>
        <taxon>Pseudomonadota</taxon>
        <taxon>Gammaproteobacteria</taxon>
        <taxon>Pseudomonadales</taxon>
        <taxon>Pseudomonadaceae</taxon>
        <taxon>Azotobacter</taxon>
    </lineage>
</organism>
<dbReference type="EC" id="2.1.1.266" evidence="1"/>
<keyword evidence="1" id="KW-0694">RNA-binding</keyword>
<dbReference type="GO" id="GO:0036307">
    <property type="term" value="F:23S rRNA (adenine(2030)-N(6))-methyltransferase activity"/>
    <property type="evidence" value="ECO:0007669"/>
    <property type="project" value="UniProtKB-UniRule"/>
</dbReference>
<dbReference type="HOGENOM" id="CLU_061769_0_0_6"/>
<dbReference type="SUPFAM" id="SSF53335">
    <property type="entry name" value="S-adenosyl-L-methionine-dependent methyltransferases"/>
    <property type="match status" value="1"/>
</dbReference>
<dbReference type="InterPro" id="IPR029063">
    <property type="entry name" value="SAM-dependent_MTases_sf"/>
</dbReference>
<dbReference type="EMBL" id="CP001157">
    <property type="protein sequence ID" value="ACO80620.1"/>
    <property type="molecule type" value="Genomic_DNA"/>
</dbReference>
<accession>C1DGX4</accession>
<dbReference type="OrthoDB" id="9791274at2"/>
<comment type="function">
    <text evidence="1">Specifically methylates the adenine in position 2030 of 23S rRNA.</text>
</comment>
<dbReference type="PANTHER" id="PTHR37426:SF1">
    <property type="entry name" value="RIBOSOMAL RNA LARGE SUBUNIT METHYLTRANSFERASE J"/>
    <property type="match status" value="1"/>
</dbReference>
<dbReference type="PANTHER" id="PTHR37426">
    <property type="entry name" value="RIBOSOMAL RNA LARGE SUBUNIT METHYLTRANSFERASE J"/>
    <property type="match status" value="1"/>
</dbReference>
<feature type="site" description="Interaction with substrate rRNA" evidence="1">
    <location>
        <position position="3"/>
    </location>
</feature>
<protein>
    <recommendedName>
        <fullName evidence="1">Ribosomal RNA large subunit methyltransferase J</fullName>
        <ecNumber evidence="1">2.1.1.266</ecNumber>
    </recommendedName>
    <alternativeName>
        <fullName evidence="1">23S rRNA (adenine(2030)-N6)-methyltransferase</fullName>
    </alternativeName>
    <alternativeName>
        <fullName evidence="1">23S rRNA m6A2030 methyltransferase</fullName>
    </alternativeName>
</protein>
<proteinExistence type="inferred from homology"/>
<name>C1DGX4_AZOVD</name>
<dbReference type="InterPro" id="IPR007473">
    <property type="entry name" value="RlmJ"/>
</dbReference>
<feature type="active site" description="Proton acceptor" evidence="1">
    <location>
        <position position="163"/>
    </location>
</feature>
<feature type="binding site" evidence="1">
    <location>
        <position position="41"/>
    </location>
    <ligand>
        <name>S-adenosyl-L-methionine</name>
        <dbReference type="ChEBI" id="CHEBI:59789"/>
    </ligand>
</feature>
<keyword evidence="1" id="KW-0489">Methyltransferase</keyword>
<evidence type="ECO:0000313" key="3">
    <source>
        <dbReference type="Proteomes" id="UP000002424"/>
    </source>
</evidence>
<comment type="catalytic activity">
    <reaction evidence="1">
        <text>adenosine(2030) in 23S rRNA + S-adenosyl-L-methionine = N(6)-methyladenosine(2030) in 23S rRNA + S-adenosyl-L-homocysteine + H(+)</text>
        <dbReference type="Rhea" id="RHEA:43736"/>
        <dbReference type="Rhea" id="RHEA-COMP:10668"/>
        <dbReference type="Rhea" id="RHEA-COMP:10669"/>
        <dbReference type="ChEBI" id="CHEBI:15378"/>
        <dbReference type="ChEBI" id="CHEBI:57856"/>
        <dbReference type="ChEBI" id="CHEBI:59789"/>
        <dbReference type="ChEBI" id="CHEBI:74411"/>
        <dbReference type="ChEBI" id="CHEBI:74449"/>
        <dbReference type="EC" id="2.1.1.266"/>
    </reaction>
</comment>
<dbReference type="Pfam" id="PF04378">
    <property type="entry name" value="RsmJ"/>
    <property type="match status" value="1"/>
</dbReference>
<dbReference type="RefSeq" id="WP_012702987.1">
    <property type="nucleotide sequence ID" value="NC_012560.1"/>
</dbReference>
<comment type="similarity">
    <text evidence="1">Belongs to the RlmJ family.</text>
</comment>
<dbReference type="EnsemblBacteria" id="ACO80620">
    <property type="protein sequence ID" value="ACO80620"/>
    <property type="gene ID" value="Avin_45040"/>
</dbReference>
<dbReference type="Proteomes" id="UP000002424">
    <property type="component" value="Chromosome"/>
</dbReference>
<dbReference type="AlphaFoldDB" id="C1DGX4"/>
<dbReference type="Gene3D" id="3.40.50.150">
    <property type="entry name" value="Vaccinia Virus protein VP39"/>
    <property type="match status" value="1"/>
</dbReference>
<dbReference type="GO" id="GO:0070475">
    <property type="term" value="P:rRNA base methylation"/>
    <property type="evidence" value="ECO:0007669"/>
    <property type="project" value="UniProtKB-UniRule"/>
</dbReference>
<keyword evidence="1" id="KW-0949">S-adenosyl-L-methionine</keyword>
<evidence type="ECO:0000313" key="2">
    <source>
        <dbReference type="EMBL" id="ACO80620.1"/>
    </source>
</evidence>
<keyword evidence="3" id="KW-1185">Reference proteome</keyword>
<sequence>MNYRHAFHAGNHADVLKHLTLARLIALLARKESPFAYLDSHAGVGLYDLGGDAASRTGEWREGIARLWDAADLPEPAADYLRVVRELNADGALRHYPGSPELARRLSRPQDRLLLNEKHPEDGRLLKENMAGDRRVAVHLGEGWHIPRALLPVAEKRALLLIDPPFEQPDELERCAQALQEAIGRMRQTVVAIWYPIKDSRQLGRFYRDLQKSGAPKLLRVELHVHPASDAQRLNGSGLAIANPPWGLEEELRQLLPWLAERLAQTQGDWRLDWLIEEQPVVARHATPAAGRKGRRPQGR</sequence>
<comment type="subunit">
    <text evidence="1">Monomer.</text>
</comment>
<feature type="binding site" evidence="1">
    <location>
        <position position="18"/>
    </location>
    <ligand>
        <name>S-adenosyl-L-methionine</name>
        <dbReference type="ChEBI" id="CHEBI:59789"/>
    </ligand>
</feature>
<dbReference type="GO" id="GO:0005829">
    <property type="term" value="C:cytosol"/>
    <property type="evidence" value="ECO:0007669"/>
    <property type="project" value="TreeGrafter"/>
</dbReference>